<dbReference type="InterPro" id="IPR027417">
    <property type="entry name" value="P-loop_NTPase"/>
</dbReference>
<sequence>MGGKGGAGKSTIAGLLAACLQREHNVVGLLDGDLIGPALLHLFGLEKQLAFNEQDQVEPLLSRLGIKCMAFDIFQERESEPLVWRGPMVSSAFKQLYNDTSWGDLDYLIVDVPTGTSDVPITVLHSMASSLSHRHNNWYKQ</sequence>
<comment type="caution">
    <text evidence="3">The sequence shown here is derived from an EMBL/GenBank/DDBJ whole genome shotgun (WGS) entry which is preliminary data.</text>
</comment>
<dbReference type="GO" id="GO:0005524">
    <property type="term" value="F:ATP binding"/>
    <property type="evidence" value="ECO:0007669"/>
    <property type="project" value="UniProtKB-KW"/>
</dbReference>
<keyword evidence="1" id="KW-0547">Nucleotide-binding</keyword>
<reference evidence="3" key="1">
    <citation type="submission" date="2020-10" db="EMBL/GenBank/DDBJ databases">
        <title>Taxonomic study of unclassified bacteria belonging to the class Ktedonobacteria.</title>
        <authorList>
            <person name="Yabe S."/>
            <person name="Wang C.M."/>
            <person name="Zheng Y."/>
            <person name="Sakai Y."/>
            <person name="Cavaletti L."/>
            <person name="Monciardini P."/>
            <person name="Donadio S."/>
        </authorList>
    </citation>
    <scope>NUCLEOTIDE SEQUENCE</scope>
    <source>
        <strain evidence="3">ID150040</strain>
    </source>
</reference>
<dbReference type="GO" id="GO:0051539">
    <property type="term" value="F:4 iron, 4 sulfur cluster binding"/>
    <property type="evidence" value="ECO:0007669"/>
    <property type="project" value="TreeGrafter"/>
</dbReference>
<gene>
    <name evidence="3" type="ORF">KSF_019230</name>
</gene>
<dbReference type="GO" id="GO:0016226">
    <property type="term" value="P:iron-sulfur cluster assembly"/>
    <property type="evidence" value="ECO:0007669"/>
    <property type="project" value="InterPro"/>
</dbReference>
<dbReference type="AlphaFoldDB" id="A0A8J3IJE5"/>
<dbReference type="Pfam" id="PF10609">
    <property type="entry name" value="ParA"/>
    <property type="match status" value="1"/>
</dbReference>
<evidence type="ECO:0000313" key="3">
    <source>
        <dbReference type="EMBL" id="GHO91875.1"/>
    </source>
</evidence>
<dbReference type="InterPro" id="IPR044304">
    <property type="entry name" value="NUBPL-like"/>
</dbReference>
<proteinExistence type="predicted"/>
<dbReference type="PANTHER" id="PTHR42961:SF2">
    <property type="entry name" value="IRON-SULFUR PROTEIN NUBPL"/>
    <property type="match status" value="1"/>
</dbReference>
<protein>
    <recommendedName>
        <fullName evidence="5">CobQ/CobB/MinD/ParA nucleotide binding domain-containing protein</fullName>
    </recommendedName>
</protein>
<evidence type="ECO:0000256" key="1">
    <source>
        <dbReference type="ARBA" id="ARBA00022741"/>
    </source>
</evidence>
<dbReference type="InterPro" id="IPR033756">
    <property type="entry name" value="YlxH/NBP35"/>
</dbReference>
<organism evidence="3 4">
    <name type="scientific">Reticulibacter mediterranei</name>
    <dbReference type="NCBI Taxonomy" id="2778369"/>
    <lineage>
        <taxon>Bacteria</taxon>
        <taxon>Bacillati</taxon>
        <taxon>Chloroflexota</taxon>
        <taxon>Ktedonobacteria</taxon>
        <taxon>Ktedonobacterales</taxon>
        <taxon>Reticulibacteraceae</taxon>
        <taxon>Reticulibacter</taxon>
    </lineage>
</organism>
<dbReference type="Proteomes" id="UP000597444">
    <property type="component" value="Unassembled WGS sequence"/>
</dbReference>
<dbReference type="SUPFAM" id="SSF52540">
    <property type="entry name" value="P-loop containing nucleoside triphosphate hydrolases"/>
    <property type="match status" value="1"/>
</dbReference>
<evidence type="ECO:0008006" key="5">
    <source>
        <dbReference type="Google" id="ProtNLM"/>
    </source>
</evidence>
<dbReference type="Gene3D" id="3.40.50.300">
    <property type="entry name" value="P-loop containing nucleotide triphosphate hydrolases"/>
    <property type="match status" value="1"/>
</dbReference>
<keyword evidence="4" id="KW-1185">Reference proteome</keyword>
<keyword evidence="2" id="KW-0067">ATP-binding</keyword>
<name>A0A8J3IJE5_9CHLR</name>
<evidence type="ECO:0000256" key="2">
    <source>
        <dbReference type="ARBA" id="ARBA00022840"/>
    </source>
</evidence>
<accession>A0A8J3IJE5</accession>
<evidence type="ECO:0000313" key="4">
    <source>
        <dbReference type="Proteomes" id="UP000597444"/>
    </source>
</evidence>
<dbReference type="EMBL" id="BNJK01000001">
    <property type="protein sequence ID" value="GHO91875.1"/>
    <property type="molecule type" value="Genomic_DNA"/>
</dbReference>
<dbReference type="PANTHER" id="PTHR42961">
    <property type="entry name" value="IRON-SULFUR PROTEIN NUBPL"/>
    <property type="match status" value="1"/>
</dbReference>